<dbReference type="PANTHER" id="PTHR34784:SF1">
    <property type="entry name" value="50S RIBOSOMAL PROTEIN L34"/>
    <property type="match status" value="1"/>
</dbReference>
<evidence type="ECO:0000256" key="1">
    <source>
        <dbReference type="ARBA" id="ARBA00022741"/>
    </source>
</evidence>
<dbReference type="Gene3D" id="3.30.1330.20">
    <property type="entry name" value="Tubulin/FtsZ, C-terminal domain"/>
    <property type="match status" value="1"/>
</dbReference>
<keyword evidence="4" id="KW-1185">Reference proteome</keyword>
<reference evidence="3" key="1">
    <citation type="submission" date="2021-08" db="EMBL/GenBank/DDBJ databases">
        <authorList>
            <person name="Nwanade C."/>
            <person name="Wang M."/>
            <person name="Masoudi A."/>
            <person name="Yu Z."/>
            <person name="Liu J."/>
        </authorList>
    </citation>
    <scope>NUCLEOTIDE SEQUENCE</scope>
    <source>
        <strain evidence="3">S141</strain>
    </source>
</reference>
<keyword evidence="2" id="KW-0342">GTP-binding</keyword>
<dbReference type="InterPro" id="IPR011719">
    <property type="entry name" value="CHP02058"/>
</dbReference>
<sequence length="123" mass="13430">MSEKRIILEMGTGNDLYGQDYTKAARRAVQDALHHSSITLFSKLRLDHSEMRVEVTIGVQQPEAVDCNLVAQDLPRGRASVRAVKGGLDVADAEEGTRHVIATAAVEAWLPDQAGKYKTSTPE</sequence>
<accession>A0ABY5WVN3</accession>
<name>A0ABY5WVN3_LEICA</name>
<evidence type="ECO:0000313" key="3">
    <source>
        <dbReference type="EMBL" id="UWQ58385.1"/>
    </source>
</evidence>
<proteinExistence type="predicted"/>
<dbReference type="InterPro" id="IPR037103">
    <property type="entry name" value="Tubulin/FtsZ-like_C"/>
</dbReference>
<dbReference type="RefSeq" id="WP_260002447.1">
    <property type="nucleotide sequence ID" value="NZ_CP081078.1"/>
</dbReference>
<gene>
    <name evidence="3" type="ORF">K3722_18170</name>
</gene>
<protein>
    <submittedName>
        <fullName evidence="3">Lin0512 family protein</fullName>
    </submittedName>
</protein>
<dbReference type="PANTHER" id="PTHR34784">
    <property type="entry name" value="50S RIBOSOMAL PROTEIN L34"/>
    <property type="match status" value="1"/>
</dbReference>
<dbReference type="Proteomes" id="UP001058184">
    <property type="component" value="Chromosome"/>
</dbReference>
<evidence type="ECO:0000256" key="2">
    <source>
        <dbReference type="ARBA" id="ARBA00023134"/>
    </source>
</evidence>
<evidence type="ECO:0000313" key="4">
    <source>
        <dbReference type="Proteomes" id="UP001058184"/>
    </source>
</evidence>
<keyword evidence="1" id="KW-0547">Nucleotide-binding</keyword>
<dbReference type="EMBL" id="CP081078">
    <property type="protein sequence ID" value="UWQ58385.1"/>
    <property type="molecule type" value="Genomic_DNA"/>
</dbReference>
<dbReference type="NCBIfam" id="TIGR02058">
    <property type="entry name" value="lin0512_fam"/>
    <property type="match status" value="1"/>
</dbReference>
<organism evidence="3 4">
    <name type="scientific">Leisingera caerulea</name>
    <name type="common">Phaeobacter caeruleus</name>
    <dbReference type="NCBI Taxonomy" id="506591"/>
    <lineage>
        <taxon>Bacteria</taxon>
        <taxon>Pseudomonadati</taxon>
        <taxon>Pseudomonadota</taxon>
        <taxon>Alphaproteobacteria</taxon>
        <taxon>Rhodobacterales</taxon>
        <taxon>Roseobacteraceae</taxon>
        <taxon>Leisingera</taxon>
    </lineage>
</organism>
<dbReference type="Pfam" id="PF09585">
    <property type="entry name" value="Lin0512_fam"/>
    <property type="match status" value="1"/>
</dbReference>